<dbReference type="Pfam" id="PF03321">
    <property type="entry name" value="GH3"/>
    <property type="match status" value="1"/>
</dbReference>
<dbReference type="KEGG" id="aplc:110990485"/>
<dbReference type="PANTHER" id="PTHR31901">
    <property type="entry name" value="GH3 DOMAIN-CONTAINING PROTEIN"/>
    <property type="match status" value="1"/>
</dbReference>
<dbReference type="InterPro" id="IPR004993">
    <property type="entry name" value="GH3"/>
</dbReference>
<keyword evidence="3" id="KW-1185">Reference proteome</keyword>
<evidence type="ECO:0000259" key="2">
    <source>
        <dbReference type="Pfam" id="PF23572"/>
    </source>
</evidence>
<dbReference type="Pfam" id="PF23572">
    <property type="entry name" value="GH3_C"/>
    <property type="match status" value="1"/>
</dbReference>
<organism evidence="3 4">
    <name type="scientific">Acanthaster planci</name>
    <name type="common">Crown-of-thorns starfish</name>
    <dbReference type="NCBI Taxonomy" id="133434"/>
    <lineage>
        <taxon>Eukaryota</taxon>
        <taxon>Metazoa</taxon>
        <taxon>Echinodermata</taxon>
        <taxon>Eleutherozoa</taxon>
        <taxon>Asterozoa</taxon>
        <taxon>Asteroidea</taxon>
        <taxon>Valvatacea</taxon>
        <taxon>Valvatida</taxon>
        <taxon>Acanthasteridae</taxon>
        <taxon>Acanthaster</taxon>
    </lineage>
</organism>
<dbReference type="Proteomes" id="UP000694845">
    <property type="component" value="Unplaced"/>
</dbReference>
<proteinExistence type="predicted"/>
<sequence length="532" mass="60714">MSIIPCSQSHTLSTLLKCYLRQQVYSLREAFIKRKLRQMWRNPRPAQEKLLRQFIARDAETEYGRTHHLGNIKNLADLQTKHPLTSYDHYKEYIQRLADGEQGVFLGEKTVRFGVTSGTTGAGKLIPIVASRPVLASHTMYELSFAANESFGKPGPLQRSCLLFCRPTVNHTKSGHLVAPLYHVPDDQHLMDMSNTPSAGFQLSNDFESNYVHLLFAILDKNLGLFLAPFTKLMVRAMKLIEDNWQTMLDDITKGRINPDLAISDEIRRDLNAALTPNPVRAGTAVYSGSYASTETFIGTNLWPHYPQLKYCLLLHECVFEFIQESDCQEENPKGLLIDEVVVGQIYELVLTTRGGLYRYRNGDVVEVVDMHEKCPVIQFKYRKAELLNLRSEKVTAVVMQSVVEEFTSQVAGSKLVNWTCAESLLLADLEGETYEIFYIVFLELENVPPLEDTTKWAQKFDKILRRHHQVYSLLRNSATIDMAHVHRVKPGSFKELQKFILSHSTASVNQYKSPRKLRNRGVLKLLMSNVM</sequence>
<feature type="domain" description="GH3 middle" evidence="1">
    <location>
        <begin position="311"/>
        <end position="383"/>
    </location>
</feature>
<evidence type="ECO:0000313" key="4">
    <source>
        <dbReference type="RefSeq" id="XP_022111208.1"/>
    </source>
</evidence>
<reference evidence="4" key="1">
    <citation type="submission" date="2025-08" db="UniProtKB">
        <authorList>
            <consortium name="RefSeq"/>
        </authorList>
    </citation>
    <scope>IDENTIFICATION</scope>
</reference>
<dbReference type="InterPro" id="IPR055378">
    <property type="entry name" value="GH3_C"/>
</dbReference>
<evidence type="ECO:0000313" key="3">
    <source>
        <dbReference type="Proteomes" id="UP000694845"/>
    </source>
</evidence>
<protein>
    <submittedName>
        <fullName evidence="4">Indole-3-acetic acid-amido synthetase GH3.3-like</fullName>
    </submittedName>
</protein>
<dbReference type="PANTHER" id="PTHR31901:SF9">
    <property type="entry name" value="GH3 DOMAIN-CONTAINING PROTEIN"/>
    <property type="match status" value="1"/>
</dbReference>
<dbReference type="AlphaFoldDB" id="A0A8B8A0C2"/>
<dbReference type="GeneID" id="110990485"/>
<name>A0A8B8A0C2_ACAPL</name>
<feature type="domain" description="GH3 C-terminal" evidence="2">
    <location>
        <begin position="401"/>
        <end position="521"/>
    </location>
</feature>
<dbReference type="OrthoDB" id="10004661at2759"/>
<gene>
    <name evidence="4" type="primary">LOC110990485</name>
</gene>
<dbReference type="GO" id="GO:0016881">
    <property type="term" value="F:acid-amino acid ligase activity"/>
    <property type="evidence" value="ECO:0007669"/>
    <property type="project" value="TreeGrafter"/>
</dbReference>
<dbReference type="InterPro" id="IPR055377">
    <property type="entry name" value="GH3_M"/>
</dbReference>
<accession>A0A8B8A0C2</accession>
<evidence type="ECO:0000259" key="1">
    <source>
        <dbReference type="Pfam" id="PF23571"/>
    </source>
</evidence>
<dbReference type="OMA" id="QVTAFHN"/>
<dbReference type="RefSeq" id="XP_022111208.1">
    <property type="nucleotide sequence ID" value="XM_022255516.1"/>
</dbReference>
<dbReference type="GO" id="GO:0005737">
    <property type="term" value="C:cytoplasm"/>
    <property type="evidence" value="ECO:0007669"/>
    <property type="project" value="TreeGrafter"/>
</dbReference>
<dbReference type="Pfam" id="PF23571">
    <property type="entry name" value="GH3_M"/>
    <property type="match status" value="1"/>
</dbReference>